<dbReference type="GO" id="GO:0000160">
    <property type="term" value="P:phosphorelay signal transduction system"/>
    <property type="evidence" value="ECO:0007669"/>
    <property type="project" value="InterPro"/>
</dbReference>
<dbReference type="PANTHER" id="PTHR45228">
    <property type="entry name" value="CYCLIC DI-GMP PHOSPHODIESTERASE TM_0186-RELATED"/>
    <property type="match status" value="1"/>
</dbReference>
<dbReference type="SMART" id="SM00471">
    <property type="entry name" value="HDc"/>
    <property type="match status" value="1"/>
</dbReference>
<evidence type="ECO:0000259" key="6">
    <source>
        <dbReference type="PROSITE" id="PS51832"/>
    </source>
</evidence>
<keyword evidence="1" id="KW-0597">Phosphoprotein</keyword>
<dbReference type="SMART" id="SM00448">
    <property type="entry name" value="REC"/>
    <property type="match status" value="1"/>
</dbReference>
<evidence type="ECO:0000313" key="7">
    <source>
        <dbReference type="EMBL" id="TET64643.1"/>
    </source>
</evidence>
<accession>A0A523WC90</accession>
<dbReference type="SUPFAM" id="SSF55785">
    <property type="entry name" value="PYP-like sensor domain (PAS domain)"/>
    <property type="match status" value="2"/>
</dbReference>
<dbReference type="InterPro" id="IPR000014">
    <property type="entry name" value="PAS"/>
</dbReference>
<feature type="modified residue" description="4-aspartylphosphate" evidence="1">
    <location>
        <position position="57"/>
    </location>
</feature>
<proteinExistence type="predicted"/>
<dbReference type="PROSITE" id="PS50112">
    <property type="entry name" value="PAS"/>
    <property type="match status" value="1"/>
</dbReference>
<dbReference type="InterPro" id="IPR011006">
    <property type="entry name" value="CheY-like_superfamily"/>
</dbReference>
<feature type="domain" description="Response regulatory" evidence="3">
    <location>
        <begin position="6"/>
        <end position="122"/>
    </location>
</feature>
<reference evidence="7 8" key="1">
    <citation type="submission" date="2019-03" db="EMBL/GenBank/DDBJ databases">
        <title>Metabolic potential of uncultured bacteria and archaea associated with petroleum seepage in deep-sea sediments.</title>
        <authorList>
            <person name="Dong X."/>
            <person name="Hubert C."/>
        </authorList>
    </citation>
    <scope>NUCLEOTIDE SEQUENCE [LARGE SCALE GENOMIC DNA]</scope>
    <source>
        <strain evidence="7">E29_bin52</strain>
    </source>
</reference>
<feature type="coiled-coil region" evidence="2">
    <location>
        <begin position="107"/>
        <end position="141"/>
    </location>
</feature>
<dbReference type="AlphaFoldDB" id="A0A523WC90"/>
<dbReference type="SMART" id="SM00091">
    <property type="entry name" value="PAS"/>
    <property type="match status" value="2"/>
</dbReference>
<protein>
    <submittedName>
        <fullName evidence="7">PAS domain S-box protein</fullName>
    </submittedName>
</protein>
<dbReference type="PROSITE" id="PS50110">
    <property type="entry name" value="RESPONSE_REGULATORY"/>
    <property type="match status" value="1"/>
</dbReference>
<name>A0A523WC90_UNCAE</name>
<dbReference type="Gene3D" id="1.10.3210.10">
    <property type="entry name" value="Hypothetical protein af1432"/>
    <property type="match status" value="1"/>
</dbReference>
<keyword evidence="2" id="KW-0175">Coiled coil</keyword>
<dbReference type="SUPFAM" id="SSF109604">
    <property type="entry name" value="HD-domain/PDEase-like"/>
    <property type="match status" value="1"/>
</dbReference>
<dbReference type="PROSITE" id="PS51832">
    <property type="entry name" value="HD_GYP"/>
    <property type="match status" value="1"/>
</dbReference>
<dbReference type="CDD" id="cd00077">
    <property type="entry name" value="HDc"/>
    <property type="match status" value="1"/>
</dbReference>
<dbReference type="Pfam" id="PF00072">
    <property type="entry name" value="Response_reg"/>
    <property type="match status" value="1"/>
</dbReference>
<dbReference type="InterPro" id="IPR035965">
    <property type="entry name" value="PAS-like_dom_sf"/>
</dbReference>
<dbReference type="InterPro" id="IPR000700">
    <property type="entry name" value="PAS-assoc_C"/>
</dbReference>
<dbReference type="SMART" id="SM00086">
    <property type="entry name" value="PAC"/>
    <property type="match status" value="1"/>
</dbReference>
<dbReference type="PROSITE" id="PS50113">
    <property type="entry name" value="PAC"/>
    <property type="match status" value="1"/>
</dbReference>
<dbReference type="InterPro" id="IPR001610">
    <property type="entry name" value="PAC"/>
</dbReference>
<dbReference type="NCBIfam" id="TIGR00229">
    <property type="entry name" value="sensory_box"/>
    <property type="match status" value="1"/>
</dbReference>
<dbReference type="Gene3D" id="3.30.450.20">
    <property type="entry name" value="PAS domain"/>
    <property type="match status" value="1"/>
</dbReference>
<evidence type="ECO:0000259" key="5">
    <source>
        <dbReference type="PROSITE" id="PS50113"/>
    </source>
</evidence>
<feature type="domain" description="PAS" evidence="4">
    <location>
        <begin position="239"/>
        <end position="312"/>
    </location>
</feature>
<dbReference type="InterPro" id="IPR052020">
    <property type="entry name" value="Cyclic_di-GMP/3'3'-cGAMP_PDE"/>
</dbReference>
<comment type="caution">
    <text evidence="7">The sequence shown here is derived from an EMBL/GenBank/DDBJ whole genome shotgun (WGS) entry which is preliminary data.</text>
</comment>
<dbReference type="Pfam" id="PF13426">
    <property type="entry name" value="PAS_9"/>
    <property type="match status" value="1"/>
</dbReference>
<evidence type="ECO:0000259" key="3">
    <source>
        <dbReference type="PROSITE" id="PS50110"/>
    </source>
</evidence>
<dbReference type="Pfam" id="PF13487">
    <property type="entry name" value="HD_5"/>
    <property type="match status" value="1"/>
</dbReference>
<dbReference type="InterPro" id="IPR037522">
    <property type="entry name" value="HD_GYP_dom"/>
</dbReference>
<sequence>MNKKLRILILEDVPTDAELMERELRKANIVFSTERVETKKEFLRELKNFKPHLILADYSLPSFDGLSALAIAQKKCPEVPFIFVSGTIGEDMAIETLKKGATDYVLKDRLSRLMLVVRRALDEAEEQIKRKQAEERITRLAKFPSENPSPVLRVAKDGTILYANKASLPLLNIWGYQIGQSLRGYWHKFILDALNSDLRKETEIECKDPASTYFLTFAPVVVEDYVNVYGIDITEIKKAEEEIRKLSSAVAQSIDGIAISDLEPRLTYANDAFATMHGYSTQELMRKKVAILHNQEQMEEFKRGIHKTKTQGSWRGEIGHIKKDGTPFPTYMSVTLLKDEKGKPTGILAVCRDITERKKAEKELQQSFEKLKKTLVGTIGTLASTVEMRDPYTAGHQQRVTQLARAIGKEMRLSEEHINGLHFAGIIHDLGKIQIPAEILSKPGRISKTEFDMVKNHPRVGYAILKEMDFPWPIAQIVLEHHERMDGSGYPQGLSGEDIILEARILGLADVVEAMSSHRPYRPALGIDKALEEISKNRGTLYDSRVVDACTKLFIEKGFKFEELKGWGC</sequence>
<dbReference type="SUPFAM" id="SSF52172">
    <property type="entry name" value="CheY-like"/>
    <property type="match status" value="1"/>
</dbReference>
<evidence type="ECO:0000256" key="2">
    <source>
        <dbReference type="SAM" id="Coils"/>
    </source>
</evidence>
<dbReference type="Proteomes" id="UP000319130">
    <property type="component" value="Unassembled WGS sequence"/>
</dbReference>
<organism evidence="7 8">
    <name type="scientific">Aerophobetes bacterium</name>
    <dbReference type="NCBI Taxonomy" id="2030807"/>
    <lineage>
        <taxon>Bacteria</taxon>
        <taxon>Candidatus Aerophobota</taxon>
    </lineage>
</organism>
<feature type="domain" description="PAC" evidence="5">
    <location>
        <begin position="314"/>
        <end position="366"/>
    </location>
</feature>
<dbReference type="CDD" id="cd00130">
    <property type="entry name" value="PAS"/>
    <property type="match status" value="1"/>
</dbReference>
<dbReference type="InterPro" id="IPR001789">
    <property type="entry name" value="Sig_transdc_resp-reg_receiver"/>
</dbReference>
<dbReference type="EMBL" id="SOIZ01000042">
    <property type="protein sequence ID" value="TET64643.1"/>
    <property type="molecule type" value="Genomic_DNA"/>
</dbReference>
<evidence type="ECO:0000259" key="4">
    <source>
        <dbReference type="PROSITE" id="PS50112"/>
    </source>
</evidence>
<feature type="domain" description="HD-GYP" evidence="6">
    <location>
        <begin position="371"/>
        <end position="566"/>
    </location>
</feature>
<dbReference type="CDD" id="cd00156">
    <property type="entry name" value="REC"/>
    <property type="match status" value="1"/>
</dbReference>
<evidence type="ECO:0000256" key="1">
    <source>
        <dbReference type="PROSITE-ProRule" id="PRU00169"/>
    </source>
</evidence>
<dbReference type="InterPro" id="IPR003607">
    <property type="entry name" value="HD/PDEase_dom"/>
</dbReference>
<evidence type="ECO:0000313" key="8">
    <source>
        <dbReference type="Proteomes" id="UP000319130"/>
    </source>
</evidence>
<dbReference type="Gene3D" id="3.40.50.2300">
    <property type="match status" value="1"/>
</dbReference>
<gene>
    <name evidence="7" type="ORF">E3J48_00830</name>
</gene>